<dbReference type="SMART" id="SM00867">
    <property type="entry name" value="YceI"/>
    <property type="match status" value="1"/>
</dbReference>
<feature type="domain" description="Lipid/polyisoprenoid-binding YceI-like" evidence="1">
    <location>
        <begin position="39"/>
        <end position="195"/>
    </location>
</feature>
<dbReference type="EMBL" id="FXAO01000009">
    <property type="protein sequence ID" value="SMG48049.1"/>
    <property type="molecule type" value="Genomic_DNA"/>
</dbReference>
<protein>
    <submittedName>
        <fullName evidence="2">Polyisoprenoid-binding protein YceI</fullName>
    </submittedName>
</protein>
<dbReference type="InterPro" id="IPR007372">
    <property type="entry name" value="Lipid/polyisoprenoid-bd_YceI"/>
</dbReference>
<evidence type="ECO:0000259" key="1">
    <source>
        <dbReference type="SMART" id="SM00867"/>
    </source>
</evidence>
<organism evidence="2 3">
    <name type="scientific">Arenibacter troitsensis</name>
    <dbReference type="NCBI Taxonomy" id="188872"/>
    <lineage>
        <taxon>Bacteria</taxon>
        <taxon>Pseudomonadati</taxon>
        <taxon>Bacteroidota</taxon>
        <taxon>Flavobacteriia</taxon>
        <taxon>Flavobacteriales</taxon>
        <taxon>Flavobacteriaceae</taxon>
        <taxon>Arenibacter</taxon>
    </lineage>
</organism>
<keyword evidence="3" id="KW-1185">Reference proteome</keyword>
<dbReference type="SUPFAM" id="SSF101874">
    <property type="entry name" value="YceI-like"/>
    <property type="match status" value="1"/>
</dbReference>
<evidence type="ECO:0000313" key="3">
    <source>
        <dbReference type="Proteomes" id="UP000193420"/>
    </source>
</evidence>
<dbReference type="InterPro" id="IPR036761">
    <property type="entry name" value="TTHA0802/YceI-like_sf"/>
</dbReference>
<reference evidence="3" key="1">
    <citation type="submission" date="2017-04" db="EMBL/GenBank/DDBJ databases">
        <authorList>
            <person name="Varghese N."/>
            <person name="Submissions S."/>
        </authorList>
    </citation>
    <scope>NUCLEOTIDE SEQUENCE [LARGE SCALE GENOMIC DNA]</scope>
    <source>
        <strain evidence="3">DSM 19835</strain>
    </source>
</reference>
<dbReference type="OrthoDB" id="116832at2"/>
<dbReference type="PANTHER" id="PTHR34406">
    <property type="entry name" value="PROTEIN YCEI"/>
    <property type="match status" value="1"/>
</dbReference>
<dbReference type="Gene3D" id="2.40.128.110">
    <property type="entry name" value="Lipid/polyisoprenoid-binding, YceI-like"/>
    <property type="match status" value="1"/>
</dbReference>
<dbReference type="RefSeq" id="WP_085500486.1">
    <property type="nucleotide sequence ID" value="NZ_FXAO01000009.1"/>
</dbReference>
<accession>A0A1X7L4N9</accession>
<sequence>MKKFIKVKSEGILYPYKNLIFQISILFLFLSSNTFNAQVYSTTDGLANFQAKMPLNTYMGKSDQLQGSINFETGKVAFKVPVKSIKTDKDKRDEHMYELLEAEKNPNVLFDGKLIDEFNFDKKGNQTVKVRGDFTLARTTRKITVPLDLVVVSEGEIQLKASWSLLITDYGLKRPSIVFIQVDDKHDLSVDAVLKTKGIKPQGKP</sequence>
<evidence type="ECO:0000313" key="2">
    <source>
        <dbReference type="EMBL" id="SMG48049.1"/>
    </source>
</evidence>
<name>A0A1X7L4N9_9FLAO</name>
<dbReference type="AlphaFoldDB" id="A0A1X7L4N9"/>
<proteinExistence type="predicted"/>
<gene>
    <name evidence="2" type="ORF">SAMN03080602_03682</name>
</gene>
<dbReference type="Pfam" id="PF04264">
    <property type="entry name" value="YceI"/>
    <property type="match status" value="1"/>
</dbReference>
<dbReference type="Proteomes" id="UP000193420">
    <property type="component" value="Unassembled WGS sequence"/>
</dbReference>
<dbReference type="PANTHER" id="PTHR34406:SF1">
    <property type="entry name" value="PROTEIN YCEI"/>
    <property type="match status" value="1"/>
</dbReference>
<dbReference type="STRING" id="188872.SAMN03080602_03682"/>